<evidence type="ECO:0000259" key="2">
    <source>
        <dbReference type="Pfam" id="PF13581"/>
    </source>
</evidence>
<dbReference type="InterPro" id="IPR003594">
    <property type="entry name" value="HATPase_dom"/>
</dbReference>
<dbReference type="GO" id="GO:0004674">
    <property type="term" value="F:protein serine/threonine kinase activity"/>
    <property type="evidence" value="ECO:0007669"/>
    <property type="project" value="UniProtKB-KW"/>
</dbReference>
<dbReference type="Pfam" id="PF13581">
    <property type="entry name" value="HATPase_c_2"/>
    <property type="match status" value="1"/>
</dbReference>
<keyword evidence="1" id="KW-0723">Serine/threonine-protein kinase</keyword>
<dbReference type="CDD" id="cd16936">
    <property type="entry name" value="HATPase_RsbW-like"/>
    <property type="match status" value="1"/>
</dbReference>
<sequence length="109" mass="11903">MRRRTASRLQAWKISQRDAEGITLAVSELVTNSVVHGEGSVCFVLRQVANEIRVEVTDSNPQPAMVKNAGPDDISGRGMFLTAVFAQRIEVSDDGYTTTVAFPVSGHQR</sequence>
<dbReference type="InterPro" id="IPR050267">
    <property type="entry name" value="Anti-sigma-factor_SerPK"/>
</dbReference>
<dbReference type="AlphaFoldDB" id="A0A0B5EQG4"/>
<feature type="domain" description="Histidine kinase/HSP90-like ATPase" evidence="2">
    <location>
        <begin position="2"/>
        <end position="100"/>
    </location>
</feature>
<dbReference type="Gene3D" id="3.30.565.10">
    <property type="entry name" value="Histidine kinase-like ATPase, C-terminal domain"/>
    <property type="match status" value="1"/>
</dbReference>
<gene>
    <name evidence="3" type="ORF">SLNWT_1164</name>
</gene>
<keyword evidence="1" id="KW-0808">Transferase</keyword>
<dbReference type="Proteomes" id="UP000031523">
    <property type="component" value="Chromosome"/>
</dbReference>
<keyword evidence="4" id="KW-1185">Reference proteome</keyword>
<dbReference type="EMBL" id="CP010519">
    <property type="protein sequence ID" value="AJE81540.1"/>
    <property type="molecule type" value="Genomic_DNA"/>
</dbReference>
<accession>A0A0B5EQG4</accession>
<reference evidence="3 4" key="1">
    <citation type="submission" date="2015-01" db="EMBL/GenBank/DDBJ databases">
        <title>Enhanced salinomycin production by adjusting the supply of polyketide extender units in Streptomyce albus DSM 41398.</title>
        <authorList>
            <person name="Lu C."/>
        </authorList>
    </citation>
    <scope>NUCLEOTIDE SEQUENCE [LARGE SCALE GENOMIC DNA]</scope>
    <source>
        <strain evidence="4">ATCC 21838 / DSM 41398 / FERM P-419 / JCM 4703 / NBRC 107858</strain>
    </source>
</reference>
<dbReference type="PANTHER" id="PTHR35526">
    <property type="entry name" value="ANTI-SIGMA-F FACTOR RSBW-RELATED"/>
    <property type="match status" value="1"/>
</dbReference>
<evidence type="ECO:0000313" key="4">
    <source>
        <dbReference type="Proteomes" id="UP000031523"/>
    </source>
</evidence>
<dbReference type="PANTHER" id="PTHR35526:SF3">
    <property type="entry name" value="ANTI-SIGMA-F FACTOR RSBW"/>
    <property type="match status" value="1"/>
</dbReference>
<dbReference type="InterPro" id="IPR036890">
    <property type="entry name" value="HATPase_C_sf"/>
</dbReference>
<dbReference type="KEGG" id="sals:SLNWT_1164"/>
<dbReference type="SUPFAM" id="SSF55874">
    <property type="entry name" value="ATPase domain of HSP90 chaperone/DNA topoisomerase II/histidine kinase"/>
    <property type="match status" value="1"/>
</dbReference>
<keyword evidence="1" id="KW-0418">Kinase</keyword>
<name>A0A0B5EQG4_STRA4</name>
<protein>
    <recommendedName>
        <fullName evidence="2">Histidine kinase/HSP90-like ATPase domain-containing protein</fullName>
    </recommendedName>
</protein>
<evidence type="ECO:0000256" key="1">
    <source>
        <dbReference type="ARBA" id="ARBA00022527"/>
    </source>
</evidence>
<organism evidence="3 4">
    <name type="scientific">Streptomyces albus (strain ATCC 21838 / DSM 41398 / FERM P-419 / JCM 4703 / NBRC 107858)</name>
    <dbReference type="NCBI Taxonomy" id="1081613"/>
    <lineage>
        <taxon>Bacteria</taxon>
        <taxon>Bacillati</taxon>
        <taxon>Actinomycetota</taxon>
        <taxon>Actinomycetes</taxon>
        <taxon>Kitasatosporales</taxon>
        <taxon>Streptomycetaceae</taxon>
        <taxon>Streptomyces</taxon>
    </lineage>
</organism>
<proteinExistence type="predicted"/>
<evidence type="ECO:0000313" key="3">
    <source>
        <dbReference type="EMBL" id="AJE81540.1"/>
    </source>
</evidence>